<evidence type="ECO:0000313" key="1">
    <source>
        <dbReference type="EMBL" id="PKR56416.1"/>
    </source>
</evidence>
<name>A0A2N3L117_9PROT</name>
<accession>A0A2N3L117</accession>
<protein>
    <submittedName>
        <fullName evidence="1">Uncharacterized protein</fullName>
    </submittedName>
</protein>
<dbReference type="AlphaFoldDB" id="A0A2N3L117"/>
<proteinExistence type="predicted"/>
<sequence>MFLTCEDKIALWLKFLSCCVVLAHQTANELKKRAVLRCPRAERVFDIFDQFIGINLTTPV</sequence>
<gene>
    <name evidence="1" type="ORF">COO92_21190</name>
</gene>
<dbReference type="EMBL" id="NXGX01000014">
    <property type="protein sequence ID" value="PKR56416.1"/>
    <property type="molecule type" value="Genomic_DNA"/>
</dbReference>
<dbReference type="Proteomes" id="UP000233332">
    <property type="component" value="Unassembled WGS sequence"/>
</dbReference>
<organism evidence="1 2">
    <name type="scientific">Thalassospira lohafexi</name>
    <dbReference type="NCBI Taxonomy" id="744227"/>
    <lineage>
        <taxon>Bacteria</taxon>
        <taxon>Pseudomonadati</taxon>
        <taxon>Pseudomonadota</taxon>
        <taxon>Alphaproteobacteria</taxon>
        <taxon>Rhodospirillales</taxon>
        <taxon>Thalassospiraceae</taxon>
        <taxon>Thalassospira</taxon>
    </lineage>
</organism>
<keyword evidence="2" id="KW-1185">Reference proteome</keyword>
<evidence type="ECO:0000313" key="2">
    <source>
        <dbReference type="Proteomes" id="UP000233332"/>
    </source>
</evidence>
<reference evidence="1 2" key="1">
    <citation type="submission" date="2017-09" db="EMBL/GenBank/DDBJ databases">
        <title>Biodiversity and function of Thalassospira species in the particle-attached aromatic-hydrocarbon-degrading consortia from the surface seawater of the China South Sea.</title>
        <authorList>
            <person name="Dong C."/>
            <person name="Lai Q."/>
            <person name="Shao Z."/>
        </authorList>
    </citation>
    <scope>NUCLEOTIDE SEQUENCE [LARGE SCALE GENOMIC DNA]</scope>
    <source>
        <strain evidence="1 2">139Z-12</strain>
    </source>
</reference>
<comment type="caution">
    <text evidence="1">The sequence shown here is derived from an EMBL/GenBank/DDBJ whole genome shotgun (WGS) entry which is preliminary data.</text>
</comment>